<evidence type="ECO:0000256" key="3">
    <source>
        <dbReference type="ARBA" id="ARBA00023027"/>
    </source>
</evidence>
<comment type="similarity">
    <text evidence="1 4">Belongs to the D-isomer specific 2-hydroxyacid dehydrogenase family.</text>
</comment>
<dbReference type="Gene3D" id="3.40.50.720">
    <property type="entry name" value="NAD(P)-binding Rossmann-like Domain"/>
    <property type="match status" value="2"/>
</dbReference>
<dbReference type="InterPro" id="IPR029753">
    <property type="entry name" value="D-isomer_DH_CS"/>
</dbReference>
<accession>A0A6N6NS38</accession>
<dbReference type="GO" id="GO:0030267">
    <property type="term" value="F:glyoxylate reductase (NADPH) activity"/>
    <property type="evidence" value="ECO:0007669"/>
    <property type="project" value="TreeGrafter"/>
</dbReference>
<dbReference type="GO" id="GO:0016618">
    <property type="term" value="F:hydroxypyruvate reductase [NAD(P)H] activity"/>
    <property type="evidence" value="ECO:0007669"/>
    <property type="project" value="TreeGrafter"/>
</dbReference>
<evidence type="ECO:0000259" key="5">
    <source>
        <dbReference type="Pfam" id="PF00389"/>
    </source>
</evidence>
<dbReference type="GeneID" id="98657776"/>
<dbReference type="InterPro" id="IPR036291">
    <property type="entry name" value="NAD(P)-bd_dom_sf"/>
</dbReference>
<keyword evidence="8" id="KW-1185">Reference proteome</keyword>
<organism evidence="7 8">
    <name type="scientific">Ellagibacter isourolithinifaciens</name>
    <dbReference type="NCBI Taxonomy" id="2137581"/>
    <lineage>
        <taxon>Bacteria</taxon>
        <taxon>Bacillati</taxon>
        <taxon>Actinomycetota</taxon>
        <taxon>Coriobacteriia</taxon>
        <taxon>Eggerthellales</taxon>
        <taxon>Eggerthellaceae</taxon>
        <taxon>Ellagibacter</taxon>
    </lineage>
</organism>
<dbReference type="PROSITE" id="PS00670">
    <property type="entry name" value="D_2_HYDROXYACID_DH_2"/>
    <property type="match status" value="1"/>
</dbReference>
<dbReference type="AlphaFoldDB" id="A0A6N6NS38"/>
<dbReference type="Pfam" id="PF00389">
    <property type="entry name" value="2-Hacid_dh"/>
    <property type="match status" value="1"/>
</dbReference>
<dbReference type="GO" id="GO:0051287">
    <property type="term" value="F:NAD binding"/>
    <property type="evidence" value="ECO:0007669"/>
    <property type="project" value="InterPro"/>
</dbReference>
<comment type="caution">
    <text evidence="7">The sequence shown here is derived from an EMBL/GenBank/DDBJ whole genome shotgun (WGS) entry which is preliminary data.</text>
</comment>
<dbReference type="RefSeq" id="WP_158049378.1">
    <property type="nucleotide sequence ID" value="NZ_WAJR01000009.1"/>
</dbReference>
<evidence type="ECO:0000256" key="4">
    <source>
        <dbReference type="RuleBase" id="RU003719"/>
    </source>
</evidence>
<dbReference type="CDD" id="cd12175">
    <property type="entry name" value="2-Hacid_dh_11"/>
    <property type="match status" value="1"/>
</dbReference>
<dbReference type="InterPro" id="IPR006139">
    <property type="entry name" value="D-isomer_2_OHA_DH_cat_dom"/>
</dbReference>
<name>A0A6N6NS38_9ACTN</name>
<evidence type="ECO:0008006" key="9">
    <source>
        <dbReference type="Google" id="ProtNLM"/>
    </source>
</evidence>
<evidence type="ECO:0000259" key="6">
    <source>
        <dbReference type="Pfam" id="PF02826"/>
    </source>
</evidence>
<dbReference type="InterPro" id="IPR006140">
    <property type="entry name" value="D-isomer_DH_NAD-bd"/>
</dbReference>
<sequence>MLVLTVGSEARTRKYLPDLPITRDVDLVCAERGVANDELLALAPDASVVVADAISPIDAQLIAAMPNLKLIHSEGVAFNAIDVEAARARGIAVCNCAGVNAGTVAEQAVMLMLMCLRRALEGDRAVREGRQIALKERMMVEGFRELGDCTVGFVGFGAIGQATARYLRPWGCKMLYNKHHPLDKGLENELGVRFASLDDLLATCDIVSLHVPVTDETRGMVDEAFLSKMRPDGVLINTARGDIVDQEALAAALEAGNIAAAGLDTLSPEPVTCDNPLVNLSAVASRRVVFSPHVGGVAEGMFYRAHRGIWENTARLAAGEELVNRVC</sequence>
<reference evidence="7 8" key="1">
    <citation type="submission" date="2019-09" db="EMBL/GenBank/DDBJ databases">
        <title>Whole genome shotgun sequencing (WGS) of Ellagibacter isourolithinifaciens DSM 104140(T) and Adlercreutzia muris DSM 29508(T).</title>
        <authorList>
            <person name="Stoll D.A."/>
            <person name="Danylec N."/>
            <person name="Huch M."/>
        </authorList>
    </citation>
    <scope>NUCLEOTIDE SEQUENCE [LARGE SCALE GENOMIC DNA]</scope>
    <source>
        <strain evidence="7 8">DSM 104140</strain>
    </source>
</reference>
<keyword evidence="2 4" id="KW-0560">Oxidoreductase</keyword>
<dbReference type="SUPFAM" id="SSF51735">
    <property type="entry name" value="NAD(P)-binding Rossmann-fold domains"/>
    <property type="match status" value="1"/>
</dbReference>
<dbReference type="Proteomes" id="UP000468668">
    <property type="component" value="Unassembled WGS sequence"/>
</dbReference>
<dbReference type="InterPro" id="IPR050223">
    <property type="entry name" value="D-isomer_2-hydroxyacid_DH"/>
</dbReference>
<dbReference type="PROSITE" id="PS00671">
    <property type="entry name" value="D_2_HYDROXYACID_DH_3"/>
    <property type="match status" value="1"/>
</dbReference>
<dbReference type="PANTHER" id="PTHR10996:SF178">
    <property type="entry name" value="2-HYDROXYACID DEHYDROGENASE YGL185C-RELATED"/>
    <property type="match status" value="1"/>
</dbReference>
<gene>
    <name evidence="7" type="ORF">F8C90_05075</name>
</gene>
<dbReference type="OrthoDB" id="9793626at2"/>
<keyword evidence="3" id="KW-0520">NAD</keyword>
<dbReference type="PANTHER" id="PTHR10996">
    <property type="entry name" value="2-HYDROXYACID DEHYDROGENASE-RELATED"/>
    <property type="match status" value="1"/>
</dbReference>
<evidence type="ECO:0000256" key="2">
    <source>
        <dbReference type="ARBA" id="ARBA00023002"/>
    </source>
</evidence>
<evidence type="ECO:0000313" key="8">
    <source>
        <dbReference type="Proteomes" id="UP000468668"/>
    </source>
</evidence>
<dbReference type="Pfam" id="PF02826">
    <property type="entry name" value="2-Hacid_dh_C"/>
    <property type="match status" value="1"/>
</dbReference>
<dbReference type="SUPFAM" id="SSF52283">
    <property type="entry name" value="Formate/glycerate dehydrogenase catalytic domain-like"/>
    <property type="match status" value="1"/>
</dbReference>
<protein>
    <recommendedName>
        <fullName evidence="9">Hydroxyacid dehydrogenase</fullName>
    </recommendedName>
</protein>
<feature type="domain" description="D-isomer specific 2-hydroxyacid dehydrogenase NAD-binding" evidence="6">
    <location>
        <begin position="109"/>
        <end position="295"/>
    </location>
</feature>
<dbReference type="EMBL" id="WAJR01000009">
    <property type="protein sequence ID" value="KAB1640749.1"/>
    <property type="molecule type" value="Genomic_DNA"/>
</dbReference>
<feature type="domain" description="D-isomer specific 2-hydroxyacid dehydrogenase catalytic" evidence="5">
    <location>
        <begin position="24"/>
        <end position="296"/>
    </location>
</feature>
<evidence type="ECO:0000256" key="1">
    <source>
        <dbReference type="ARBA" id="ARBA00005854"/>
    </source>
</evidence>
<evidence type="ECO:0000313" key="7">
    <source>
        <dbReference type="EMBL" id="KAB1640749.1"/>
    </source>
</evidence>
<proteinExistence type="inferred from homology"/>
<dbReference type="GO" id="GO:0005829">
    <property type="term" value="C:cytosol"/>
    <property type="evidence" value="ECO:0007669"/>
    <property type="project" value="TreeGrafter"/>
</dbReference>